<feature type="domain" description="Calcineurin-like phosphoesterase" evidence="3">
    <location>
        <begin position="5"/>
        <end position="204"/>
    </location>
</feature>
<dbReference type="RefSeq" id="WP_188614784.1">
    <property type="nucleotide sequence ID" value="NZ_BMJT01000005.1"/>
</dbReference>
<dbReference type="CDD" id="cd00845">
    <property type="entry name" value="MPP_UshA_N_like"/>
    <property type="match status" value="1"/>
</dbReference>
<protein>
    <submittedName>
        <fullName evidence="5">Metallophosphoesterase YunD</fullName>
    </submittedName>
</protein>
<dbReference type="GO" id="GO:0030288">
    <property type="term" value="C:outer membrane-bounded periplasmic space"/>
    <property type="evidence" value="ECO:0007669"/>
    <property type="project" value="TreeGrafter"/>
</dbReference>
<dbReference type="InterPro" id="IPR011240">
    <property type="entry name" value="Pesterase_YunD"/>
</dbReference>
<sequence>METIHIFHTNDWHSHFAYWPRQQAYIQQQKLQYEAEGDSVFLCDVGDHMDRSSIFTEATLGKGNVQLLNEAGYDVVTIGNNEGITLSYEDLSTLYEEANFDVVVANLTAIAGVTPQWVKPYVIKETANGTKIGFMGATAPFEAFYKTMNWDVSGPREKIVQLSYYLRDKVDVLLFLSHLGINEDEAIAEMCPFIDVIFGAHTHHVLPHGKWVNDVLLTGGGMFGRYLGELTLQIDDNGQLHKKTRLHESQQLPTVEREAIFTADLTAIGERKMTTPLFETTRYYNKEWDHYSKLSDAFAKIILDTTNADCALFNAGIFLTDLKKGAVTALDLHHMLPHPINLCVVELEVEALKEVLATHDESWPRMALKGLGFRGVVLGKMLTYGMSLDDKRQLYINGQLAEPHKKYRLVTLDMFTFGYFYPQFKYAKKHYILPAFLREIVAQYGQQRDRENS</sequence>
<gene>
    <name evidence="5" type="primary">yunD</name>
    <name evidence="5" type="ORF">GCM10007425_18760</name>
</gene>
<keyword evidence="1" id="KW-0732">Signal</keyword>
<keyword evidence="2" id="KW-0378">Hydrolase</keyword>
<evidence type="ECO:0000259" key="4">
    <source>
        <dbReference type="Pfam" id="PF02872"/>
    </source>
</evidence>
<evidence type="ECO:0000313" key="6">
    <source>
        <dbReference type="Proteomes" id="UP000616608"/>
    </source>
</evidence>
<organism evidence="5 6">
    <name type="scientific">Lysinibacillus alkalisoli</name>
    <dbReference type="NCBI Taxonomy" id="1911548"/>
    <lineage>
        <taxon>Bacteria</taxon>
        <taxon>Bacillati</taxon>
        <taxon>Bacillota</taxon>
        <taxon>Bacilli</taxon>
        <taxon>Bacillales</taxon>
        <taxon>Bacillaceae</taxon>
        <taxon>Lysinibacillus</taxon>
    </lineage>
</organism>
<dbReference type="InterPro" id="IPR006179">
    <property type="entry name" value="5_nucleotidase/apyrase"/>
</dbReference>
<dbReference type="InterPro" id="IPR004843">
    <property type="entry name" value="Calcineurin-like_PHP"/>
</dbReference>
<dbReference type="EMBL" id="BMJT01000005">
    <property type="protein sequence ID" value="GGG24492.1"/>
    <property type="molecule type" value="Genomic_DNA"/>
</dbReference>
<comment type="similarity">
    <text evidence="2">Belongs to the 5'-nucleotidase family.</text>
</comment>
<evidence type="ECO:0000256" key="2">
    <source>
        <dbReference type="RuleBase" id="RU362119"/>
    </source>
</evidence>
<dbReference type="GO" id="GO:0000166">
    <property type="term" value="F:nucleotide binding"/>
    <property type="evidence" value="ECO:0007669"/>
    <property type="project" value="UniProtKB-KW"/>
</dbReference>
<comment type="caution">
    <text evidence="5">The sequence shown here is derived from an EMBL/GenBank/DDBJ whole genome shotgun (WGS) entry which is preliminary data.</text>
</comment>
<feature type="domain" description="5'-Nucleotidase C-terminal" evidence="4">
    <location>
        <begin position="284"/>
        <end position="413"/>
    </location>
</feature>
<dbReference type="PANTHER" id="PTHR11575:SF23">
    <property type="entry name" value="5-NUCLEOTIDASE FAMILY PROTEIN"/>
    <property type="match status" value="1"/>
</dbReference>
<dbReference type="GO" id="GO:0008768">
    <property type="term" value="F:UDP-sugar diphosphatase activity"/>
    <property type="evidence" value="ECO:0007669"/>
    <property type="project" value="TreeGrafter"/>
</dbReference>
<evidence type="ECO:0000256" key="1">
    <source>
        <dbReference type="ARBA" id="ARBA00022729"/>
    </source>
</evidence>
<evidence type="ECO:0000259" key="3">
    <source>
        <dbReference type="Pfam" id="PF00149"/>
    </source>
</evidence>
<dbReference type="PANTHER" id="PTHR11575">
    <property type="entry name" value="5'-NUCLEOTIDASE-RELATED"/>
    <property type="match status" value="1"/>
</dbReference>
<name>A0A917G602_9BACI</name>
<dbReference type="Gene3D" id="3.60.21.10">
    <property type="match status" value="1"/>
</dbReference>
<keyword evidence="6" id="KW-1185">Reference proteome</keyword>
<dbReference type="GO" id="GO:0009166">
    <property type="term" value="P:nucleotide catabolic process"/>
    <property type="evidence" value="ECO:0007669"/>
    <property type="project" value="InterPro"/>
</dbReference>
<proteinExistence type="inferred from homology"/>
<dbReference type="PIRSF" id="PIRSF036361">
    <property type="entry name" value="YunD"/>
    <property type="match status" value="1"/>
</dbReference>
<dbReference type="PRINTS" id="PR01607">
    <property type="entry name" value="APYRASEFAMLY"/>
</dbReference>
<dbReference type="AlphaFoldDB" id="A0A917G602"/>
<dbReference type="InterPro" id="IPR036907">
    <property type="entry name" value="5'-Nucleotdase_C_sf"/>
</dbReference>
<evidence type="ECO:0000313" key="5">
    <source>
        <dbReference type="EMBL" id="GGG24492.1"/>
    </source>
</evidence>
<accession>A0A917G602</accession>
<dbReference type="InterPro" id="IPR029052">
    <property type="entry name" value="Metallo-depent_PP-like"/>
</dbReference>
<dbReference type="Pfam" id="PF00149">
    <property type="entry name" value="Metallophos"/>
    <property type="match status" value="1"/>
</dbReference>
<dbReference type="SUPFAM" id="SSF56300">
    <property type="entry name" value="Metallo-dependent phosphatases"/>
    <property type="match status" value="1"/>
</dbReference>
<dbReference type="SUPFAM" id="SSF55816">
    <property type="entry name" value="5'-nucleotidase (syn. UDP-sugar hydrolase), C-terminal domain"/>
    <property type="match status" value="1"/>
</dbReference>
<dbReference type="Gene3D" id="3.90.780.10">
    <property type="entry name" value="5'-Nucleotidase, C-terminal domain"/>
    <property type="match status" value="1"/>
</dbReference>
<dbReference type="InterPro" id="IPR008334">
    <property type="entry name" value="5'-Nucleotdase_C"/>
</dbReference>
<keyword evidence="2" id="KW-0547">Nucleotide-binding</keyword>
<dbReference type="Pfam" id="PF02872">
    <property type="entry name" value="5_nucleotid_C"/>
    <property type="match status" value="1"/>
</dbReference>
<dbReference type="GO" id="GO:0008253">
    <property type="term" value="F:5'-nucleotidase activity"/>
    <property type="evidence" value="ECO:0007669"/>
    <property type="project" value="TreeGrafter"/>
</dbReference>
<dbReference type="Proteomes" id="UP000616608">
    <property type="component" value="Unassembled WGS sequence"/>
</dbReference>
<reference evidence="5" key="2">
    <citation type="submission" date="2020-09" db="EMBL/GenBank/DDBJ databases">
        <authorList>
            <person name="Sun Q."/>
            <person name="Zhou Y."/>
        </authorList>
    </citation>
    <scope>NUCLEOTIDE SEQUENCE</scope>
    <source>
        <strain evidence="5">CGMCC 1.15760</strain>
    </source>
</reference>
<reference evidence="5" key="1">
    <citation type="journal article" date="2014" name="Int. J. Syst. Evol. Microbiol.">
        <title>Complete genome sequence of Corynebacterium casei LMG S-19264T (=DSM 44701T), isolated from a smear-ripened cheese.</title>
        <authorList>
            <consortium name="US DOE Joint Genome Institute (JGI-PGF)"/>
            <person name="Walter F."/>
            <person name="Albersmeier A."/>
            <person name="Kalinowski J."/>
            <person name="Ruckert C."/>
        </authorList>
    </citation>
    <scope>NUCLEOTIDE SEQUENCE</scope>
    <source>
        <strain evidence="5">CGMCC 1.15760</strain>
    </source>
</reference>